<evidence type="ECO:0000256" key="1">
    <source>
        <dbReference type="SAM" id="MobiDB-lite"/>
    </source>
</evidence>
<reference evidence="2" key="1">
    <citation type="submission" date="2021-03" db="EMBL/GenBank/DDBJ databases">
        <authorList>
            <person name="Li Z."/>
            <person name="Yang C."/>
        </authorList>
    </citation>
    <scope>NUCLEOTIDE SEQUENCE</scope>
    <source>
        <strain evidence="2">Dzin_1.0</strain>
        <tissue evidence="2">Leaf</tissue>
    </source>
</reference>
<feature type="region of interest" description="Disordered" evidence="1">
    <location>
        <begin position="155"/>
        <end position="228"/>
    </location>
</feature>
<feature type="compositionally biased region" description="Basic and acidic residues" evidence="1">
    <location>
        <begin position="155"/>
        <end position="169"/>
    </location>
</feature>
<organism evidence="2 3">
    <name type="scientific">Dioscorea zingiberensis</name>
    <dbReference type="NCBI Taxonomy" id="325984"/>
    <lineage>
        <taxon>Eukaryota</taxon>
        <taxon>Viridiplantae</taxon>
        <taxon>Streptophyta</taxon>
        <taxon>Embryophyta</taxon>
        <taxon>Tracheophyta</taxon>
        <taxon>Spermatophyta</taxon>
        <taxon>Magnoliopsida</taxon>
        <taxon>Liliopsida</taxon>
        <taxon>Dioscoreales</taxon>
        <taxon>Dioscoreaceae</taxon>
        <taxon>Dioscorea</taxon>
    </lineage>
</organism>
<keyword evidence="3" id="KW-1185">Reference proteome</keyword>
<evidence type="ECO:0000313" key="3">
    <source>
        <dbReference type="Proteomes" id="UP001085076"/>
    </source>
</evidence>
<gene>
    <name evidence="2" type="ORF">J5N97_022508</name>
</gene>
<name>A0A9D5HAL6_9LILI</name>
<proteinExistence type="predicted"/>
<feature type="compositionally biased region" description="Polar residues" evidence="1">
    <location>
        <begin position="199"/>
        <end position="212"/>
    </location>
</feature>
<dbReference type="AlphaFoldDB" id="A0A9D5HAL6"/>
<evidence type="ECO:0000313" key="2">
    <source>
        <dbReference type="EMBL" id="KAJ0969631.1"/>
    </source>
</evidence>
<accession>A0A9D5HAL6</accession>
<protein>
    <submittedName>
        <fullName evidence="2">Uncharacterized protein</fullName>
    </submittedName>
</protein>
<comment type="caution">
    <text evidence="2">The sequence shown here is derived from an EMBL/GenBank/DDBJ whole genome shotgun (WGS) entry which is preliminary data.</text>
</comment>
<sequence>MEEGGREVLLNYEGNHDALEIMEQTNQGKTSGKYNKKEGMPMKTHNDLNQINVVGPAQVPNLSIVTSDSVQEMNGMHANLEYTLIETDNNQITHINVEASNIQEYYTSNNTNEVETTRFIQVGEGITLDLTKMKPRLFRGTWILGTDEAWKLIDGKETQEDEKRNRDAVEPVATGEPPNKIPKSRGRPRKTPVHEPSPGQGQICGNATTINTRGRRKKTQTPAAGTDSTLTTVPLTLIEWPDRECFAAAITVGMDPDQPGSDMETYLSLMRNREAEWAQGEPSGSK</sequence>
<feature type="compositionally biased region" description="Basic residues" evidence="1">
    <location>
        <begin position="182"/>
        <end position="191"/>
    </location>
</feature>
<dbReference type="Proteomes" id="UP001085076">
    <property type="component" value="Miscellaneous, Linkage group lg06"/>
</dbReference>
<reference evidence="2" key="2">
    <citation type="journal article" date="2022" name="Hortic Res">
        <title>The genome of Dioscorea zingiberensis sheds light on the biosynthesis, origin and evolution of the medicinally important diosgenin saponins.</title>
        <authorList>
            <person name="Li Y."/>
            <person name="Tan C."/>
            <person name="Li Z."/>
            <person name="Guo J."/>
            <person name="Li S."/>
            <person name="Chen X."/>
            <person name="Wang C."/>
            <person name="Dai X."/>
            <person name="Yang H."/>
            <person name="Song W."/>
            <person name="Hou L."/>
            <person name="Xu J."/>
            <person name="Tong Z."/>
            <person name="Xu A."/>
            <person name="Yuan X."/>
            <person name="Wang W."/>
            <person name="Yang Q."/>
            <person name="Chen L."/>
            <person name="Sun Z."/>
            <person name="Wang K."/>
            <person name="Pan B."/>
            <person name="Chen J."/>
            <person name="Bao Y."/>
            <person name="Liu F."/>
            <person name="Qi X."/>
            <person name="Gang D.R."/>
            <person name="Wen J."/>
            <person name="Li J."/>
        </authorList>
    </citation>
    <scope>NUCLEOTIDE SEQUENCE</scope>
    <source>
        <strain evidence="2">Dzin_1.0</strain>
    </source>
</reference>
<dbReference type="EMBL" id="JAGGNH010000006">
    <property type="protein sequence ID" value="KAJ0969631.1"/>
    <property type="molecule type" value="Genomic_DNA"/>
</dbReference>